<comment type="caution">
    <text evidence="2">The sequence shown here is derived from an EMBL/GenBank/DDBJ whole genome shotgun (WGS) entry which is preliminary data.</text>
</comment>
<feature type="domain" description="GP-PDE" evidence="1">
    <location>
        <begin position="5"/>
        <end position="246"/>
    </location>
</feature>
<dbReference type="PANTHER" id="PTHR46211">
    <property type="entry name" value="GLYCEROPHOSPHORYL DIESTER PHOSPHODIESTERASE"/>
    <property type="match status" value="1"/>
</dbReference>
<dbReference type="GO" id="GO:0006629">
    <property type="term" value="P:lipid metabolic process"/>
    <property type="evidence" value="ECO:0007669"/>
    <property type="project" value="InterPro"/>
</dbReference>
<dbReference type="PANTHER" id="PTHR46211:SF1">
    <property type="entry name" value="GLYCEROPHOSPHODIESTER PHOSPHODIESTERASE, CYTOPLASMIC"/>
    <property type="match status" value="1"/>
</dbReference>
<gene>
    <name evidence="2" type="ORF">JFN93_23005</name>
</gene>
<name>A0A8J7M2L1_9BACT</name>
<evidence type="ECO:0000313" key="3">
    <source>
        <dbReference type="Proteomes" id="UP000636888"/>
    </source>
</evidence>
<dbReference type="Pfam" id="PF03009">
    <property type="entry name" value="GDPD"/>
    <property type="match status" value="1"/>
</dbReference>
<dbReference type="CDD" id="cd08582">
    <property type="entry name" value="GDPD_like_2"/>
    <property type="match status" value="1"/>
</dbReference>
<evidence type="ECO:0000259" key="1">
    <source>
        <dbReference type="PROSITE" id="PS51704"/>
    </source>
</evidence>
<accession>A0A8J7M2L1</accession>
<dbReference type="Gene3D" id="3.20.20.190">
    <property type="entry name" value="Phosphatidylinositol (PI) phosphodiesterase"/>
    <property type="match status" value="1"/>
</dbReference>
<organism evidence="2 3">
    <name type="scientific">Geomesophilobacter sediminis</name>
    <dbReference type="NCBI Taxonomy" id="2798584"/>
    <lineage>
        <taxon>Bacteria</taxon>
        <taxon>Pseudomonadati</taxon>
        <taxon>Thermodesulfobacteriota</taxon>
        <taxon>Desulfuromonadia</taxon>
        <taxon>Geobacterales</taxon>
        <taxon>Geobacteraceae</taxon>
        <taxon>Geomesophilobacter</taxon>
    </lineage>
</organism>
<dbReference type="InterPro" id="IPR030395">
    <property type="entry name" value="GP_PDE_dom"/>
</dbReference>
<dbReference type="InterPro" id="IPR017946">
    <property type="entry name" value="PLC-like_Pdiesterase_TIM-brl"/>
</dbReference>
<dbReference type="SUPFAM" id="SSF51695">
    <property type="entry name" value="PLC-like phosphodiesterases"/>
    <property type="match status" value="1"/>
</dbReference>
<keyword evidence="3" id="KW-1185">Reference proteome</keyword>
<dbReference type="AlphaFoldDB" id="A0A8J7M2L1"/>
<protein>
    <submittedName>
        <fullName evidence="2">Glycerophosphodiester phosphodiesterase</fullName>
    </submittedName>
</protein>
<dbReference type="RefSeq" id="WP_199386737.1">
    <property type="nucleotide sequence ID" value="NZ_JAEMHM010000026.1"/>
</dbReference>
<dbReference type="Proteomes" id="UP000636888">
    <property type="component" value="Unassembled WGS sequence"/>
</dbReference>
<reference evidence="2" key="1">
    <citation type="submission" date="2020-12" db="EMBL/GenBank/DDBJ databases">
        <title>Geomonas sp. Red875, isolated from river sediment.</title>
        <authorList>
            <person name="Xu Z."/>
            <person name="Zhang Z."/>
            <person name="Masuda Y."/>
            <person name="Itoh H."/>
            <person name="Senoo K."/>
        </authorList>
    </citation>
    <scope>NUCLEOTIDE SEQUENCE</scope>
    <source>
        <strain evidence="2">Red875</strain>
    </source>
</reference>
<dbReference type="PROSITE" id="PS51704">
    <property type="entry name" value="GP_PDE"/>
    <property type="match status" value="1"/>
</dbReference>
<proteinExistence type="predicted"/>
<dbReference type="GO" id="GO:0008081">
    <property type="term" value="F:phosphoric diester hydrolase activity"/>
    <property type="evidence" value="ECO:0007669"/>
    <property type="project" value="InterPro"/>
</dbReference>
<evidence type="ECO:0000313" key="2">
    <source>
        <dbReference type="EMBL" id="MBJ6727594.1"/>
    </source>
</evidence>
<dbReference type="EMBL" id="JAEMHM010000026">
    <property type="protein sequence ID" value="MBJ6727594.1"/>
    <property type="molecule type" value="Genomic_DNA"/>
</dbReference>
<sequence length="259" mass="28442">MSSTPLVIGHRGASRDAPENTLGAFRLAFEQGADGIEADFRLTADGAIVCLHDDTTGRTATKDLEVRQSTVAELRALEQRRWQGTPWSGEWIPTLAEVLDELPPGKRIYVELKSGTEIVPELATVLAASRVEPERVRFLSFSAPLIQLLKETLPGYRACWLTDYRWRGSWYPRPEQVVATLQRIGADGLASRGHKVLDAAFVARLREAGMEVHVWTVDDPAGAGRFAALEVDAIMTNRPGWLRRLLSRAAASGASGGER</sequence>